<name>A0A0E9T2Z9_ANGAN</name>
<evidence type="ECO:0000313" key="1">
    <source>
        <dbReference type="EMBL" id="JAH47974.1"/>
    </source>
</evidence>
<dbReference type="AlphaFoldDB" id="A0A0E9T2Z9"/>
<dbReference type="EMBL" id="GBXM01075756">
    <property type="protein sequence ID" value="JAH32821.1"/>
    <property type="molecule type" value="Transcribed_RNA"/>
</dbReference>
<protein>
    <submittedName>
        <fullName evidence="1">Uncharacterized protein</fullName>
    </submittedName>
</protein>
<organism evidence="1">
    <name type="scientific">Anguilla anguilla</name>
    <name type="common">European freshwater eel</name>
    <name type="synonym">Muraena anguilla</name>
    <dbReference type="NCBI Taxonomy" id="7936"/>
    <lineage>
        <taxon>Eukaryota</taxon>
        <taxon>Metazoa</taxon>
        <taxon>Chordata</taxon>
        <taxon>Craniata</taxon>
        <taxon>Vertebrata</taxon>
        <taxon>Euteleostomi</taxon>
        <taxon>Actinopterygii</taxon>
        <taxon>Neopterygii</taxon>
        <taxon>Teleostei</taxon>
        <taxon>Anguilliformes</taxon>
        <taxon>Anguillidae</taxon>
        <taxon>Anguilla</taxon>
    </lineage>
</organism>
<dbReference type="EMBL" id="GBXM01060603">
    <property type="protein sequence ID" value="JAH47974.1"/>
    <property type="molecule type" value="Transcribed_RNA"/>
</dbReference>
<reference evidence="1" key="1">
    <citation type="submission" date="2014-11" db="EMBL/GenBank/DDBJ databases">
        <authorList>
            <person name="Amaro Gonzalez C."/>
        </authorList>
    </citation>
    <scope>NUCLEOTIDE SEQUENCE</scope>
</reference>
<reference evidence="1" key="2">
    <citation type="journal article" date="2015" name="Fish Shellfish Immunol.">
        <title>Early steps in the European eel (Anguilla anguilla)-Vibrio vulnificus interaction in the gills: Role of the RtxA13 toxin.</title>
        <authorList>
            <person name="Callol A."/>
            <person name="Pajuelo D."/>
            <person name="Ebbesson L."/>
            <person name="Teles M."/>
            <person name="MacKenzie S."/>
            <person name="Amaro C."/>
        </authorList>
    </citation>
    <scope>NUCLEOTIDE SEQUENCE</scope>
</reference>
<proteinExistence type="predicted"/>
<accession>A0A0E9T2Z9</accession>
<sequence length="37" mass="3864">MPIAMLNAVGHFVSLALRPALGTEGIWVRASSVTSIP</sequence>